<dbReference type="SFLD" id="SFLDF00324">
    <property type="entry name" value="bacteriocin_maturation"/>
    <property type="match status" value="1"/>
</dbReference>
<sequence length="631" mass="72903">MRVAFINMPFANIQRPSLGLSQLEAVVSQSVVEKIDVYYFNHEFCKLIGTDMFDFISNQFTSGLGDWLFRHIAFPEQPDNKTQYLNRFYPQNDPQTLAFKKGLLQFREQIDAKLDELINDNGLDNYDIVGFSSMFSQNGASFALAKKLKQRRSSICVVIGGANCESPMGEEIAKNVPQIDFVFSGPSLVSFPEFLKHYAERNLQSCNAIQGVLSKNNVDFLTKQNRIGKERPLDDYLPLDYTDFIRQFDEAFPKIKDSKLILFETSRGCWWGERAHCTFCGLNSQSMAYKTMAPEVAIGQFDDIFKYSGKCKNFSSVDNIIPQKYTHNVFPHINPPDNVNIFYEVKASLKEWEMELLSKSRVKLLQPGIEALDSSTLKLMKKGTSSFTNISFLKNCVLYDILPIWNLLIGFPGEQEHVFIKYANDLPLLSHLPPPGGCYPVRFDRYSPYFMNSKEYDLWLKPFDFYEYLYPFDKNTLNNMAYYFYDSNYASPYINMMSRWISKLNAIVARWNDSWKKANLDKSVTNELHQYQPELYFVDQNTIYDSRNGEIKSYEISAETRELLNYLDKPRSHDCLIDKFSKELSLESELEFLRSNGLVFKDENRLINLVLPRKGSDLAVLMASAKESQVA</sequence>
<dbReference type="GO" id="GO:0051536">
    <property type="term" value="F:iron-sulfur cluster binding"/>
    <property type="evidence" value="ECO:0007669"/>
    <property type="project" value="UniProtKB-KW"/>
</dbReference>
<dbReference type="Proteomes" id="UP000009080">
    <property type="component" value="Chromosome"/>
</dbReference>
<dbReference type="SMART" id="SM00729">
    <property type="entry name" value="Elp3"/>
    <property type="match status" value="1"/>
</dbReference>
<dbReference type="InterPro" id="IPR006638">
    <property type="entry name" value="Elp3/MiaA/NifB-like_rSAM"/>
</dbReference>
<evidence type="ECO:0000256" key="4">
    <source>
        <dbReference type="ARBA" id="ARBA00023004"/>
    </source>
</evidence>
<keyword evidence="4" id="KW-0408">Iron</keyword>
<name>C5BK51_TERTT</name>
<dbReference type="InterPro" id="IPR023984">
    <property type="entry name" value="rSAM_ocin_1"/>
</dbReference>
<keyword evidence="3" id="KW-0479">Metal-binding</keyword>
<gene>
    <name evidence="7" type="ordered locus">TERTU_2295</name>
</gene>
<keyword evidence="8" id="KW-1185">Reference proteome</keyword>
<evidence type="ECO:0000256" key="3">
    <source>
        <dbReference type="ARBA" id="ARBA00022723"/>
    </source>
</evidence>
<dbReference type="GO" id="GO:0003824">
    <property type="term" value="F:catalytic activity"/>
    <property type="evidence" value="ECO:0007669"/>
    <property type="project" value="InterPro"/>
</dbReference>
<evidence type="ECO:0000256" key="1">
    <source>
        <dbReference type="ARBA" id="ARBA00001966"/>
    </source>
</evidence>
<dbReference type="HOGENOM" id="CLU_028867_0_0_6"/>
<evidence type="ECO:0000259" key="6">
    <source>
        <dbReference type="SMART" id="SM00729"/>
    </source>
</evidence>
<dbReference type="InterPro" id="IPR007197">
    <property type="entry name" value="rSAM"/>
</dbReference>
<feature type="domain" description="Elp3/MiaA/NifB-like radical SAM core" evidence="6">
    <location>
        <begin position="259"/>
        <end position="467"/>
    </location>
</feature>
<dbReference type="EMBL" id="CP001614">
    <property type="protein sequence ID" value="ACR12518.1"/>
    <property type="molecule type" value="Genomic_DNA"/>
</dbReference>
<dbReference type="RefSeq" id="WP_015818630.1">
    <property type="nucleotide sequence ID" value="NC_012997.1"/>
</dbReference>
<dbReference type="InterPro" id="IPR058240">
    <property type="entry name" value="rSAM_sf"/>
</dbReference>
<dbReference type="STRING" id="377629.TERTU_2295"/>
<protein>
    <submittedName>
        <fullName evidence="7">Radical SAM domain protein</fullName>
    </submittedName>
</protein>
<evidence type="ECO:0000313" key="7">
    <source>
        <dbReference type="EMBL" id="ACR12518.1"/>
    </source>
</evidence>
<reference evidence="7 8" key="1">
    <citation type="journal article" date="2009" name="PLoS ONE">
        <title>The complete genome of Teredinibacter turnerae T7901: an intracellular endosymbiont of marine wood-boring bivalves (shipworms).</title>
        <authorList>
            <person name="Yang J.C."/>
            <person name="Madupu R."/>
            <person name="Durkin A.S."/>
            <person name="Ekborg N.A."/>
            <person name="Pedamallu C.S."/>
            <person name="Hostetler J.B."/>
            <person name="Radune D."/>
            <person name="Toms B.S."/>
            <person name="Henrissat B."/>
            <person name="Coutinho P.M."/>
            <person name="Schwarz S."/>
            <person name="Field L."/>
            <person name="Trindade-Silva A.E."/>
            <person name="Soares C.A.G."/>
            <person name="Elshahawi S."/>
            <person name="Hanora A."/>
            <person name="Schmidt E.W."/>
            <person name="Haygood M.G."/>
            <person name="Posfai J."/>
            <person name="Benner J."/>
            <person name="Madinger C."/>
            <person name="Nove J."/>
            <person name="Anton B."/>
            <person name="Chaudhary K."/>
            <person name="Foster J."/>
            <person name="Holman A."/>
            <person name="Kumar S."/>
            <person name="Lessard P.A."/>
            <person name="Luyten Y.A."/>
            <person name="Slatko B."/>
            <person name="Wood N."/>
            <person name="Wu B."/>
            <person name="Teplitski M."/>
            <person name="Mougous J.D."/>
            <person name="Ward N."/>
            <person name="Eisen J.A."/>
            <person name="Badger J.H."/>
            <person name="Distel D.L."/>
        </authorList>
    </citation>
    <scope>NUCLEOTIDE SEQUENCE [LARGE SCALE GENOMIC DNA]</scope>
    <source>
        <strain evidence="8">ATCC 39867 / T7901</strain>
    </source>
</reference>
<dbReference type="GO" id="GO:0005829">
    <property type="term" value="C:cytosol"/>
    <property type="evidence" value="ECO:0007669"/>
    <property type="project" value="TreeGrafter"/>
</dbReference>
<evidence type="ECO:0000256" key="5">
    <source>
        <dbReference type="ARBA" id="ARBA00023014"/>
    </source>
</evidence>
<dbReference type="OrthoDB" id="9801424at2"/>
<dbReference type="NCBIfam" id="TIGR03975">
    <property type="entry name" value="rSAM_ocin_1"/>
    <property type="match status" value="1"/>
</dbReference>
<dbReference type="GO" id="GO:0046872">
    <property type="term" value="F:metal ion binding"/>
    <property type="evidence" value="ECO:0007669"/>
    <property type="project" value="UniProtKB-KW"/>
</dbReference>
<evidence type="ECO:0000313" key="8">
    <source>
        <dbReference type="Proteomes" id="UP000009080"/>
    </source>
</evidence>
<dbReference type="InterPro" id="IPR051198">
    <property type="entry name" value="BchE-like"/>
</dbReference>
<dbReference type="SFLD" id="SFLDS00029">
    <property type="entry name" value="Radical_SAM"/>
    <property type="match status" value="1"/>
</dbReference>
<dbReference type="KEGG" id="ttu:TERTU_2295"/>
<dbReference type="SFLD" id="SFLDG01082">
    <property type="entry name" value="B12-binding_domain_containing"/>
    <property type="match status" value="1"/>
</dbReference>
<keyword evidence="2" id="KW-0949">S-adenosyl-L-methionine</keyword>
<proteinExistence type="predicted"/>
<dbReference type="AlphaFoldDB" id="C5BK51"/>
<dbReference type="Gene3D" id="3.40.50.280">
    <property type="entry name" value="Cobalamin-binding domain"/>
    <property type="match status" value="1"/>
</dbReference>
<keyword evidence="5" id="KW-0411">Iron-sulfur</keyword>
<dbReference type="eggNOG" id="COG1032">
    <property type="taxonomic scope" value="Bacteria"/>
</dbReference>
<accession>C5BK51</accession>
<dbReference type="SUPFAM" id="SSF102114">
    <property type="entry name" value="Radical SAM enzymes"/>
    <property type="match status" value="1"/>
</dbReference>
<comment type="cofactor">
    <cofactor evidence="1">
        <name>[4Fe-4S] cluster</name>
        <dbReference type="ChEBI" id="CHEBI:49883"/>
    </cofactor>
</comment>
<dbReference type="PANTHER" id="PTHR43409:SF7">
    <property type="entry name" value="BLL1977 PROTEIN"/>
    <property type="match status" value="1"/>
</dbReference>
<dbReference type="PANTHER" id="PTHR43409">
    <property type="entry name" value="ANAEROBIC MAGNESIUM-PROTOPORPHYRIN IX MONOMETHYL ESTER CYCLASE-RELATED"/>
    <property type="match status" value="1"/>
</dbReference>
<organism evidence="7 8">
    <name type="scientific">Teredinibacter turnerae (strain ATCC 39867 / T7901)</name>
    <dbReference type="NCBI Taxonomy" id="377629"/>
    <lineage>
        <taxon>Bacteria</taxon>
        <taxon>Pseudomonadati</taxon>
        <taxon>Pseudomonadota</taxon>
        <taxon>Gammaproteobacteria</taxon>
        <taxon>Cellvibrionales</taxon>
        <taxon>Cellvibrionaceae</taxon>
        <taxon>Teredinibacter</taxon>
    </lineage>
</organism>
<evidence type="ECO:0000256" key="2">
    <source>
        <dbReference type="ARBA" id="ARBA00022691"/>
    </source>
</evidence>